<evidence type="ECO:0000259" key="3">
    <source>
        <dbReference type="Pfam" id="PF13501"/>
    </source>
</evidence>
<gene>
    <name evidence="4" type="ORF">EV684_106163</name>
</gene>
<sequence length="279" mass="29573">MNTLGRAVAAVVLALGAAVAAAAEPAPRGFAPDADPAASPIWQKVRASLFGTREIAPAGAEVLELQAPLRAVDAGVVPVSVRSRLPQTGASYVSTIYLVVDANPSPISAILRFAPESGRAELQTRLRIDQYSHLRAIAETSDGRLFMATRFVKASGGCSAAPGADAAAALATIGQMRLRLVGDPAGREPVLAQLQISHPNHTGLAMDPLTRAYTPAHYLRQLEVRHAGRTVFSADLDFSISENPWFRFPFLPQGDGRLEVEAVDTQGRRWAGVPTPQAE</sequence>
<dbReference type="Proteomes" id="UP000295106">
    <property type="component" value="Unassembled WGS sequence"/>
</dbReference>
<keyword evidence="1" id="KW-0732">Signal</keyword>
<reference evidence="4 5" key="1">
    <citation type="submission" date="2019-03" db="EMBL/GenBank/DDBJ databases">
        <title>Genomic Encyclopedia of Type Strains, Phase IV (KMG-IV): sequencing the most valuable type-strain genomes for metagenomic binning, comparative biology and taxonomic classification.</title>
        <authorList>
            <person name="Goeker M."/>
        </authorList>
    </citation>
    <scope>NUCLEOTIDE SEQUENCE [LARGE SCALE GENOMIC DNA]</scope>
    <source>
        <strain evidence="4 5">DSM 1709</strain>
    </source>
</reference>
<protein>
    <submittedName>
        <fullName evidence="4">Sulfur-oxidizing protein SoxY</fullName>
    </submittedName>
</protein>
<dbReference type="Pfam" id="PF13501">
    <property type="entry name" value="SoxY"/>
    <property type="match status" value="1"/>
</dbReference>
<dbReference type="InterPro" id="IPR030831">
    <property type="entry name" value="Fuse-rel_SoxYZ"/>
</dbReference>
<dbReference type="Gene3D" id="2.60.40.2470">
    <property type="entry name" value="SoxY domain"/>
    <property type="match status" value="1"/>
</dbReference>
<dbReference type="RefSeq" id="WP_132647196.1">
    <property type="nucleotide sequence ID" value="NZ_CP181386.1"/>
</dbReference>
<dbReference type="InterPro" id="IPR038162">
    <property type="entry name" value="SoxY_sf"/>
</dbReference>
<evidence type="ECO:0000313" key="5">
    <source>
        <dbReference type="Proteomes" id="UP000295106"/>
    </source>
</evidence>
<dbReference type="InterPro" id="IPR013783">
    <property type="entry name" value="Ig-like_fold"/>
</dbReference>
<dbReference type="OrthoDB" id="8538315at2"/>
<dbReference type="GeneID" id="99683565"/>
<feature type="domain" description="Ig-like SoxY" evidence="3">
    <location>
        <begin position="47"/>
        <end position="158"/>
    </location>
</feature>
<dbReference type="InterPro" id="IPR014880">
    <property type="entry name" value="SoxZ_dom"/>
</dbReference>
<dbReference type="InterPro" id="IPR014756">
    <property type="entry name" value="Ig_E-set"/>
</dbReference>
<comment type="caution">
    <text evidence="4">The sequence shown here is derived from an EMBL/GenBank/DDBJ whole genome shotgun (WGS) entry which is preliminary data.</text>
</comment>
<dbReference type="EMBL" id="SLXD01000006">
    <property type="protein sequence ID" value="TCP02601.1"/>
    <property type="molecule type" value="Genomic_DNA"/>
</dbReference>
<accession>A0A4R2M8W9</accession>
<dbReference type="InterPro" id="IPR032711">
    <property type="entry name" value="SoxY"/>
</dbReference>
<feature type="chain" id="PRO_5020813178" evidence="1">
    <location>
        <begin position="23"/>
        <end position="279"/>
    </location>
</feature>
<evidence type="ECO:0000259" key="2">
    <source>
        <dbReference type="Pfam" id="PF08770"/>
    </source>
</evidence>
<feature type="domain" description="Sulphur oxidation protein SoxZ" evidence="2">
    <location>
        <begin position="188"/>
        <end position="271"/>
    </location>
</feature>
<proteinExistence type="predicted"/>
<organism evidence="4 5">
    <name type="scientific">Rubrivivax gelatinosus</name>
    <name type="common">Rhodocyclus gelatinosus</name>
    <name type="synonym">Rhodopseudomonas gelatinosa</name>
    <dbReference type="NCBI Taxonomy" id="28068"/>
    <lineage>
        <taxon>Bacteria</taxon>
        <taxon>Pseudomonadati</taxon>
        <taxon>Pseudomonadota</taxon>
        <taxon>Betaproteobacteria</taxon>
        <taxon>Burkholderiales</taxon>
        <taxon>Sphaerotilaceae</taxon>
        <taxon>Rubrivivax</taxon>
    </lineage>
</organism>
<evidence type="ECO:0000313" key="4">
    <source>
        <dbReference type="EMBL" id="TCP02601.1"/>
    </source>
</evidence>
<dbReference type="Gene3D" id="2.60.40.10">
    <property type="entry name" value="Immunoglobulins"/>
    <property type="match status" value="1"/>
</dbReference>
<dbReference type="Pfam" id="PF08770">
    <property type="entry name" value="SoxZ"/>
    <property type="match status" value="1"/>
</dbReference>
<dbReference type="NCBIfam" id="TIGR04557">
    <property type="entry name" value="fuse_rel_SoxYZ"/>
    <property type="match status" value="1"/>
</dbReference>
<dbReference type="SUPFAM" id="SSF81296">
    <property type="entry name" value="E set domains"/>
    <property type="match status" value="1"/>
</dbReference>
<name>A0A4R2M8W9_RUBGE</name>
<dbReference type="AlphaFoldDB" id="A0A4R2M8W9"/>
<feature type="signal peptide" evidence="1">
    <location>
        <begin position="1"/>
        <end position="22"/>
    </location>
</feature>
<evidence type="ECO:0000256" key="1">
    <source>
        <dbReference type="SAM" id="SignalP"/>
    </source>
</evidence>